<organism evidence="2 3">
    <name type="scientific">Trogon melanurus</name>
    <name type="common">Black-tailed trogon</name>
    <dbReference type="NCBI Taxonomy" id="56311"/>
    <lineage>
        <taxon>Eukaryota</taxon>
        <taxon>Metazoa</taxon>
        <taxon>Chordata</taxon>
        <taxon>Craniata</taxon>
        <taxon>Vertebrata</taxon>
        <taxon>Euteleostomi</taxon>
        <taxon>Archelosauria</taxon>
        <taxon>Archosauria</taxon>
        <taxon>Dinosauria</taxon>
        <taxon>Saurischia</taxon>
        <taxon>Theropoda</taxon>
        <taxon>Coelurosauria</taxon>
        <taxon>Aves</taxon>
        <taxon>Neognathae</taxon>
        <taxon>Neoaves</taxon>
        <taxon>Telluraves</taxon>
        <taxon>Coraciimorphae</taxon>
        <taxon>Trogoniformes</taxon>
        <taxon>Trogonidae</taxon>
        <taxon>Trogon</taxon>
    </lineage>
</organism>
<dbReference type="Proteomes" id="UP000550660">
    <property type="component" value="Unassembled WGS sequence"/>
</dbReference>
<reference evidence="2 3" key="1">
    <citation type="submission" date="2019-09" db="EMBL/GenBank/DDBJ databases">
        <title>Bird 10,000 Genomes (B10K) Project - Family phase.</title>
        <authorList>
            <person name="Zhang G."/>
        </authorList>
    </citation>
    <scope>NUCLEOTIDE SEQUENCE [LARGE SCALE GENOMIC DNA]</scope>
    <source>
        <strain evidence="2">B10K-DU-007-40</strain>
        <tissue evidence="2">Mixed tissue sample</tissue>
    </source>
</reference>
<dbReference type="InterPro" id="IPR050868">
    <property type="entry name" value="ELMO_domain-containing"/>
</dbReference>
<sequence>ISFNEALQHFQTADLSESRKRTGATARGRGLPPLLRCCLGPPRLRAALRGERDLALAMARCALDDNERVHMRILQTVYNKLTRSRLGCPRYGAHWEELGFQASGTVSLKLGVSVSRPGLSRGGSSARGNAGVAASRLLLFQGFPFCLVSLNVTRVVLQALREERLSRECNRRRQVLAVLNELYAAALLQLCRHWKGQHKTLDDTGSLLEGL</sequence>
<evidence type="ECO:0000313" key="3">
    <source>
        <dbReference type="Proteomes" id="UP000550660"/>
    </source>
</evidence>
<dbReference type="InterPro" id="IPR006816">
    <property type="entry name" value="ELMO_dom"/>
</dbReference>
<accession>A0A7L0EUR1</accession>
<evidence type="ECO:0000259" key="1">
    <source>
        <dbReference type="PROSITE" id="PS51335"/>
    </source>
</evidence>
<evidence type="ECO:0000313" key="2">
    <source>
        <dbReference type="EMBL" id="NXJ86719.1"/>
    </source>
</evidence>
<dbReference type="AlphaFoldDB" id="A0A7L0EUR1"/>
<gene>
    <name evidence="2" type="primary">Elmod3</name>
    <name evidence="2" type="ORF">TROMEL_R08287</name>
</gene>
<dbReference type="EMBL" id="VXAG01003426">
    <property type="protein sequence ID" value="NXJ86719.1"/>
    <property type="molecule type" value="Genomic_DNA"/>
</dbReference>
<dbReference type="Pfam" id="PF04727">
    <property type="entry name" value="ELMO_CED12"/>
    <property type="match status" value="2"/>
</dbReference>
<feature type="non-terminal residue" evidence="2">
    <location>
        <position position="1"/>
    </location>
</feature>
<keyword evidence="3" id="KW-1185">Reference proteome</keyword>
<dbReference type="PANTHER" id="PTHR12771">
    <property type="entry name" value="ENGULFMENT AND CELL MOTILITY"/>
    <property type="match status" value="1"/>
</dbReference>
<dbReference type="PANTHER" id="PTHR12771:SF2">
    <property type="entry name" value="ELMO DOMAIN-CONTAINING PROTEIN 3"/>
    <property type="match status" value="1"/>
</dbReference>
<dbReference type="OrthoDB" id="266227at2759"/>
<feature type="domain" description="ELMO" evidence="1">
    <location>
        <begin position="69"/>
        <end position="211"/>
    </location>
</feature>
<dbReference type="PROSITE" id="PS51335">
    <property type="entry name" value="ELMO"/>
    <property type="match status" value="1"/>
</dbReference>
<feature type="non-terminal residue" evidence="2">
    <location>
        <position position="211"/>
    </location>
</feature>
<protein>
    <submittedName>
        <fullName evidence="2">ELMD3 protein</fullName>
    </submittedName>
</protein>
<proteinExistence type="predicted"/>
<name>A0A7L0EUR1_TROML</name>
<comment type="caution">
    <text evidence="2">The sequence shown here is derived from an EMBL/GenBank/DDBJ whole genome shotgun (WGS) entry which is preliminary data.</text>
</comment>